<dbReference type="Proteomes" id="UP000322214">
    <property type="component" value="Chromosome"/>
</dbReference>
<feature type="transmembrane region" description="Helical" evidence="1">
    <location>
        <begin position="65"/>
        <end position="86"/>
    </location>
</feature>
<keyword evidence="1" id="KW-1133">Transmembrane helix</keyword>
<keyword evidence="1" id="KW-0472">Membrane</keyword>
<evidence type="ECO:0000313" key="2">
    <source>
        <dbReference type="EMBL" id="QEG23559.1"/>
    </source>
</evidence>
<keyword evidence="1" id="KW-0812">Transmembrane</keyword>
<dbReference type="KEGG" id="mff:MFFC18_34600"/>
<proteinExistence type="predicted"/>
<sequence>MLKGAIGSLIVGLIFCFSVFLFKVLPGNQRRSAAVGLIVFGIVMMLTNIPYSWGKLNQNSSADILFVSLLLGGGFLSIAGVFLLRLNRESNEGVDGSYANTRFNPFWVVGSCIASILMVAFIFVGIVPEITKENPRQEKKKIVTVRLGEDHQQLKSPESIDEAIQNLEAGFEDKRELALEFLSNQENFAPDRRTDVCKALIQLPQQSQHTASTLSQWADPSVLHFLEQEFEKPGGYVRCEPFLAVYRELVGEEANARLVASLEGKFSPSIKSLLEKIGPDAERMVLPHMNSAYENYRECARDLLDEWNTDENKLLTQSLADTDSTEASKHARRFLTNFSGNVNEEIRNEIGKKMELAISSFDPTRANQAAIILEKFTTSSTSTTLCEYLRNSRKSHVDVRVVRILASQEDEAAEEGIIYAFYKRRGSRDECMDYLRNNGTEITAKNMLDQFDDAQMAERFEAVQLIEQMEQGVSLLTDRFVSYLESGDDEKVELGMKFLVKCKFDSDVQQNVVTALINTINSIDPATVNELQMKNLSNAAMKWANAELSSSFKKFVDSPNEKISQKAKYVMQRLKRPSRRR</sequence>
<accession>A0A5B9PDK4</accession>
<organism evidence="2 3">
    <name type="scientific">Mariniblastus fucicola</name>
    <dbReference type="NCBI Taxonomy" id="980251"/>
    <lineage>
        <taxon>Bacteria</taxon>
        <taxon>Pseudomonadati</taxon>
        <taxon>Planctomycetota</taxon>
        <taxon>Planctomycetia</taxon>
        <taxon>Pirellulales</taxon>
        <taxon>Pirellulaceae</taxon>
        <taxon>Mariniblastus</taxon>
    </lineage>
</organism>
<protein>
    <submittedName>
        <fullName evidence="2">Uncharacterized protein</fullName>
    </submittedName>
</protein>
<feature type="transmembrane region" description="Helical" evidence="1">
    <location>
        <begin position="106"/>
        <end position="127"/>
    </location>
</feature>
<dbReference type="RefSeq" id="WP_075086309.1">
    <property type="nucleotide sequence ID" value="NZ_CP042912.1"/>
</dbReference>
<feature type="transmembrane region" description="Helical" evidence="1">
    <location>
        <begin position="32"/>
        <end position="53"/>
    </location>
</feature>
<dbReference type="InterPro" id="IPR016024">
    <property type="entry name" value="ARM-type_fold"/>
</dbReference>
<evidence type="ECO:0000256" key="1">
    <source>
        <dbReference type="SAM" id="Phobius"/>
    </source>
</evidence>
<keyword evidence="3" id="KW-1185">Reference proteome</keyword>
<name>A0A5B9PDK4_9BACT</name>
<feature type="transmembrane region" description="Helical" evidence="1">
    <location>
        <begin position="6"/>
        <end position="25"/>
    </location>
</feature>
<dbReference type="SUPFAM" id="SSF48371">
    <property type="entry name" value="ARM repeat"/>
    <property type="match status" value="1"/>
</dbReference>
<dbReference type="EMBL" id="CP042912">
    <property type="protein sequence ID" value="QEG23559.1"/>
    <property type="molecule type" value="Genomic_DNA"/>
</dbReference>
<dbReference type="AlphaFoldDB" id="A0A5B9PDK4"/>
<evidence type="ECO:0000313" key="3">
    <source>
        <dbReference type="Proteomes" id="UP000322214"/>
    </source>
</evidence>
<gene>
    <name evidence="2" type="ORF">MFFC18_34600</name>
</gene>
<reference evidence="2 3" key="1">
    <citation type="submission" date="2019-08" db="EMBL/GenBank/DDBJ databases">
        <title>Deep-cultivation of Planctomycetes and their phenomic and genomic characterization uncovers novel biology.</title>
        <authorList>
            <person name="Wiegand S."/>
            <person name="Jogler M."/>
            <person name="Boedeker C."/>
            <person name="Pinto D."/>
            <person name="Vollmers J."/>
            <person name="Rivas-Marin E."/>
            <person name="Kohn T."/>
            <person name="Peeters S.H."/>
            <person name="Heuer A."/>
            <person name="Rast P."/>
            <person name="Oberbeckmann S."/>
            <person name="Bunk B."/>
            <person name="Jeske O."/>
            <person name="Meyerdierks A."/>
            <person name="Storesund J.E."/>
            <person name="Kallscheuer N."/>
            <person name="Luecker S."/>
            <person name="Lage O.M."/>
            <person name="Pohl T."/>
            <person name="Merkel B.J."/>
            <person name="Hornburger P."/>
            <person name="Mueller R.-W."/>
            <person name="Bruemmer F."/>
            <person name="Labrenz M."/>
            <person name="Spormann A.M."/>
            <person name="Op den Camp H."/>
            <person name="Overmann J."/>
            <person name="Amann R."/>
            <person name="Jetten M.S.M."/>
            <person name="Mascher T."/>
            <person name="Medema M.H."/>
            <person name="Devos D.P."/>
            <person name="Kaster A.-K."/>
            <person name="Ovreas L."/>
            <person name="Rohde M."/>
            <person name="Galperin M.Y."/>
            <person name="Jogler C."/>
        </authorList>
    </citation>
    <scope>NUCLEOTIDE SEQUENCE [LARGE SCALE GENOMIC DNA]</scope>
    <source>
        <strain evidence="2 3">FC18</strain>
    </source>
</reference>